<dbReference type="Proteomes" id="UP000055684">
    <property type="component" value="Chromosome"/>
</dbReference>
<dbReference type="HAMAP" id="MF_01151">
    <property type="entry name" value="GrpE"/>
    <property type="match status" value="1"/>
</dbReference>
<keyword evidence="3" id="KW-0963">Cytoplasm</keyword>
<dbReference type="PROSITE" id="PS01071">
    <property type="entry name" value="GRPE"/>
    <property type="match status" value="1"/>
</dbReference>
<dbReference type="PANTHER" id="PTHR21237">
    <property type="entry name" value="GRPE PROTEIN"/>
    <property type="match status" value="1"/>
</dbReference>
<dbReference type="InterPro" id="IPR013805">
    <property type="entry name" value="GrpE_CC"/>
</dbReference>
<dbReference type="InterPro" id="IPR009012">
    <property type="entry name" value="GrpE_head"/>
</dbReference>
<keyword evidence="2 3" id="KW-0143">Chaperone</keyword>
<evidence type="ECO:0000256" key="2">
    <source>
        <dbReference type="ARBA" id="ARBA00023186"/>
    </source>
</evidence>
<evidence type="ECO:0000256" key="4">
    <source>
        <dbReference type="RuleBase" id="RU000639"/>
    </source>
</evidence>
<organism evidence="6 7">
    <name type="scientific">Candidatus Nasuia deltocephalincola</name>
    <dbReference type="NCBI Taxonomy" id="1160784"/>
    <lineage>
        <taxon>Bacteria</taxon>
        <taxon>Pseudomonadati</taxon>
        <taxon>Pseudomonadota</taxon>
        <taxon>Betaproteobacteria</taxon>
        <taxon>Candidatus Nasuia</taxon>
    </lineage>
</organism>
<dbReference type="EMBL" id="CP013211">
    <property type="protein sequence ID" value="ALP69961.1"/>
    <property type="molecule type" value="Genomic_DNA"/>
</dbReference>
<dbReference type="PANTHER" id="PTHR21237:SF23">
    <property type="entry name" value="GRPE PROTEIN HOMOLOG, MITOCHONDRIAL"/>
    <property type="match status" value="1"/>
</dbReference>
<gene>
    <name evidence="3" type="primary">grpE</name>
    <name evidence="6" type="ORF">ASU29_030</name>
</gene>
<evidence type="ECO:0000313" key="7">
    <source>
        <dbReference type="Proteomes" id="UP000055684"/>
    </source>
</evidence>
<dbReference type="AlphaFoldDB" id="A0A0S2UP85"/>
<comment type="similarity">
    <text evidence="1 3 5">Belongs to the GrpE family.</text>
</comment>
<dbReference type="GO" id="GO:0006457">
    <property type="term" value="P:protein folding"/>
    <property type="evidence" value="ECO:0007669"/>
    <property type="project" value="InterPro"/>
</dbReference>
<name>A0A0S2UP85_9PROT</name>
<dbReference type="Gene3D" id="3.90.20.20">
    <property type="match status" value="1"/>
</dbReference>
<dbReference type="PRINTS" id="PR00773">
    <property type="entry name" value="GRPEPROTEIN"/>
</dbReference>
<evidence type="ECO:0000256" key="3">
    <source>
        <dbReference type="HAMAP-Rule" id="MF_01151"/>
    </source>
</evidence>
<comment type="function">
    <text evidence="3 4">Participates actively in the response to hyperosmotic and heat shock by preventing the aggregation of stress-denatured proteins, in association with DnaK and GrpE. It is the nucleotide exchange factor for DnaK and may function as a thermosensor. Unfolded proteins bind initially to DnaJ; upon interaction with the DnaJ-bound protein, DnaK hydrolyzes its bound ATP, resulting in the formation of a stable complex. GrpE releases ADP from DnaK; ATP binding to DnaK triggers the release of the substrate protein, thus completing the reaction cycle. Several rounds of ATP-dependent interactions between DnaJ, DnaK and GrpE are required for fully efficient folding.</text>
</comment>
<evidence type="ECO:0000256" key="1">
    <source>
        <dbReference type="ARBA" id="ARBA00009054"/>
    </source>
</evidence>
<dbReference type="CDD" id="cd00446">
    <property type="entry name" value="GrpE"/>
    <property type="match status" value="1"/>
</dbReference>
<reference evidence="7" key="1">
    <citation type="submission" date="2015-11" db="EMBL/GenBank/DDBJ databases">
        <title>Complete genome sequences of the obligate symbionts Candidatus Sulcia muelleri and Candidatus Nasuia deltocephalinicola from the pestiferous leafhopper, Macrosteles quadripunctulatus (Hemiptera: Cicadellidae).</title>
        <authorList>
            <person name="Bennett G.M."/>
            <person name="Abba S."/>
            <person name="Kube M."/>
            <person name="Marzachi C."/>
        </authorList>
    </citation>
    <scope>NUCLEOTIDE SEQUENCE [LARGE SCALE GENOMIC DNA]</scope>
    <source>
        <strain evidence="7">PUNC</strain>
    </source>
</reference>
<accession>A0A0S2UP85</accession>
<dbReference type="SUPFAM" id="SSF58014">
    <property type="entry name" value="Coiled-coil domain of nucleotide exchange factor GrpE"/>
    <property type="match status" value="1"/>
</dbReference>
<dbReference type="InterPro" id="IPR000740">
    <property type="entry name" value="GrpE"/>
</dbReference>
<reference evidence="6 7" key="2">
    <citation type="journal article" date="2016" name="Genome Announc.">
        <title>Complete Genome Sequences of the Obligate Symbionts 'Candidatus Sulcia muelleri' and 'Ca. Nasuia deltocephalinicola' from the Pestiferous Leafhopper Macrosteles quadripunctulatus (Hemiptera: Cicadellidae).</title>
        <authorList>
            <person name="Bennett G.M."/>
            <person name="Abba S."/>
            <person name="Kube M."/>
            <person name="Marzachi C."/>
        </authorList>
    </citation>
    <scope>NUCLEOTIDE SEQUENCE [LARGE SCALE GENOMIC DNA]</scope>
    <source>
        <strain evidence="6 7">PUNC</strain>
    </source>
</reference>
<dbReference type="Pfam" id="PF01025">
    <property type="entry name" value="GrpE"/>
    <property type="match status" value="1"/>
</dbReference>
<dbReference type="Gene3D" id="2.30.22.10">
    <property type="entry name" value="Head domain of nucleotide exchange factor GrpE"/>
    <property type="match status" value="1"/>
</dbReference>
<dbReference type="GO" id="GO:0005829">
    <property type="term" value="C:cytosol"/>
    <property type="evidence" value="ECO:0007669"/>
    <property type="project" value="TreeGrafter"/>
</dbReference>
<dbReference type="GO" id="GO:0051082">
    <property type="term" value="F:unfolded protein binding"/>
    <property type="evidence" value="ECO:0007669"/>
    <property type="project" value="TreeGrafter"/>
</dbReference>
<evidence type="ECO:0000256" key="5">
    <source>
        <dbReference type="RuleBase" id="RU004478"/>
    </source>
</evidence>
<sequence length="188" mass="22511">MLNIEFNLFKKKNFFLNYNLGDSNYNKGFNFFNYTILLNNKIFLFYKKYNILIKEKYIRCWAEFDNYKKKSLDDISKSYKYSIEDFSENLLPVIDSLESTLNNKFYEKEEILEGLRLTLKIFINILNKKNIKFILPNIKERFDPYKHLAISTLSCNNMQDNVIANVLQKGYYISERILRPALVVVNKV</sequence>
<dbReference type="GO" id="GO:0051087">
    <property type="term" value="F:protein-folding chaperone binding"/>
    <property type="evidence" value="ECO:0007669"/>
    <property type="project" value="InterPro"/>
</dbReference>
<keyword evidence="3 4" id="KW-0346">Stress response</keyword>
<evidence type="ECO:0000313" key="6">
    <source>
        <dbReference type="EMBL" id="ALP69961.1"/>
    </source>
</evidence>
<proteinExistence type="inferred from homology"/>
<comment type="subunit">
    <text evidence="3">Homodimer.</text>
</comment>
<dbReference type="SUPFAM" id="SSF51064">
    <property type="entry name" value="Head domain of nucleotide exchange factor GrpE"/>
    <property type="match status" value="1"/>
</dbReference>
<dbReference type="GO" id="GO:0042803">
    <property type="term" value="F:protein homodimerization activity"/>
    <property type="evidence" value="ECO:0007669"/>
    <property type="project" value="InterPro"/>
</dbReference>
<protein>
    <recommendedName>
        <fullName evidence="3 4">Protein GrpE</fullName>
    </recommendedName>
    <alternativeName>
        <fullName evidence="3">HSP-70 cofactor</fullName>
    </alternativeName>
</protein>
<comment type="subcellular location">
    <subcellularLocation>
        <location evidence="3">Cytoplasm</location>
    </subcellularLocation>
</comment>
<dbReference type="GO" id="GO:0000774">
    <property type="term" value="F:adenyl-nucleotide exchange factor activity"/>
    <property type="evidence" value="ECO:0007669"/>
    <property type="project" value="InterPro"/>
</dbReference>